<keyword evidence="1" id="KW-1133">Transmembrane helix</keyword>
<comment type="caution">
    <text evidence="2">The sequence shown here is derived from an EMBL/GenBank/DDBJ whole genome shotgun (WGS) entry which is preliminary data.</text>
</comment>
<dbReference type="RefSeq" id="WP_042543601.1">
    <property type="nucleotide sequence ID" value="NZ_JXSQ01000006.1"/>
</dbReference>
<proteinExistence type="predicted"/>
<dbReference type="AlphaFoldDB" id="A0A0D0IP27"/>
<evidence type="ECO:0000313" key="2">
    <source>
        <dbReference type="EMBL" id="KIP52827.1"/>
    </source>
</evidence>
<evidence type="ECO:0000313" key="3">
    <source>
        <dbReference type="Proteomes" id="UP000032120"/>
    </source>
</evidence>
<keyword evidence="1" id="KW-0472">Membrane</keyword>
<organism evidence="2 3">
    <name type="scientific">Leucobacter komagatae</name>
    <dbReference type="NCBI Taxonomy" id="55969"/>
    <lineage>
        <taxon>Bacteria</taxon>
        <taxon>Bacillati</taxon>
        <taxon>Actinomycetota</taxon>
        <taxon>Actinomycetes</taxon>
        <taxon>Micrococcales</taxon>
        <taxon>Microbacteriaceae</taxon>
        <taxon>Leucobacter</taxon>
    </lineage>
</organism>
<evidence type="ECO:0000256" key="1">
    <source>
        <dbReference type="SAM" id="Phobius"/>
    </source>
</evidence>
<dbReference type="Proteomes" id="UP000032120">
    <property type="component" value="Unassembled WGS sequence"/>
</dbReference>
<dbReference type="EMBL" id="JXSQ01000006">
    <property type="protein sequence ID" value="KIP52827.1"/>
    <property type="molecule type" value="Genomic_DNA"/>
</dbReference>
<keyword evidence="3" id="KW-1185">Reference proteome</keyword>
<keyword evidence="1" id="KW-0812">Transmembrane</keyword>
<gene>
    <name evidence="2" type="ORF">SD72_06305</name>
</gene>
<sequence>MSATVAGALMGATLAFAGLIFGFWGFLLVLFLMGVGALVGRMLSGEIDVRALAGAFTGRRTSS</sequence>
<protein>
    <submittedName>
        <fullName evidence="2">Membrane protein</fullName>
    </submittedName>
</protein>
<accession>A0A0D0IP27</accession>
<feature type="transmembrane region" description="Helical" evidence="1">
    <location>
        <begin position="12"/>
        <end position="40"/>
    </location>
</feature>
<name>A0A0D0IP27_9MICO</name>
<reference evidence="2 3" key="1">
    <citation type="submission" date="2015-01" db="EMBL/GenBank/DDBJ databases">
        <title>Draft genome sequence of Leucobacter komagatae strain VKM ST2845.</title>
        <authorList>
            <person name="Karlyshev A.V."/>
            <person name="Kudryashova E.B."/>
        </authorList>
    </citation>
    <scope>NUCLEOTIDE SEQUENCE [LARGE SCALE GENOMIC DNA]</scope>
    <source>
        <strain evidence="2 3">VKM ST2845</strain>
    </source>
</reference>